<dbReference type="Gene3D" id="3.40.50.720">
    <property type="entry name" value="NAD(P)-binding Rossmann-like Domain"/>
    <property type="match status" value="1"/>
</dbReference>
<dbReference type="Proteomes" id="UP000515512">
    <property type="component" value="Chromosome"/>
</dbReference>
<comment type="similarity">
    <text evidence="1 3">Belongs to the short-chain dehydrogenases/reductases (SDR) family.</text>
</comment>
<dbReference type="PANTHER" id="PTHR43391:SF12">
    <property type="entry name" value="OXIDOREDUCTASE EPHD-RELATED"/>
    <property type="match status" value="1"/>
</dbReference>
<dbReference type="AlphaFoldDB" id="A0A7D6ZUV6"/>
<dbReference type="KEGG" id="nhu:H0264_21815"/>
<organism evidence="4 5">
    <name type="scientific">Nocardia huaxiensis</name>
    <dbReference type="NCBI Taxonomy" id="2755382"/>
    <lineage>
        <taxon>Bacteria</taxon>
        <taxon>Bacillati</taxon>
        <taxon>Actinomycetota</taxon>
        <taxon>Actinomycetes</taxon>
        <taxon>Mycobacteriales</taxon>
        <taxon>Nocardiaceae</taxon>
        <taxon>Nocardia</taxon>
    </lineage>
</organism>
<dbReference type="GO" id="GO:0016491">
    <property type="term" value="F:oxidoreductase activity"/>
    <property type="evidence" value="ECO:0007669"/>
    <property type="project" value="UniProtKB-KW"/>
</dbReference>
<sequence length="344" mass="36866">MGCEREVLPIIVSDSIRFRASSRSESHAADRNRKRWDVARGIRNPRMVLITGAGSGIGRATALRFARRGATVIVTDINTETATETAELIAAAGGRAASYRLDVANETAWQQLAYQVFERHGVPDVLVNNAGYGLIAPFLDQTRQMWDDQLAVNLNGVVYGCRTFAPLMVTEKRGQIVNVASGASWMPAPFWSSYATSKVAVRMFSESLRGELAAHGVGVSCVCPGAVATNIVANAEVVTTAFDGDADRQHVATDTAQALVTTFGPLLGFGPDVIARGIVRATRRDIGVLPVRPETWLIQACYRLSPALTGFTLAQATPDRLNFVVSLAAPVLSAIRRPVVGSEA</sequence>
<protein>
    <submittedName>
        <fullName evidence="4">SDR family NAD(P)-dependent oxidoreductase</fullName>
    </submittedName>
</protein>
<accession>A0A7D6ZUV6</accession>
<gene>
    <name evidence="4" type="ORF">H0264_21815</name>
</gene>
<dbReference type="PANTHER" id="PTHR43391">
    <property type="entry name" value="RETINOL DEHYDROGENASE-RELATED"/>
    <property type="match status" value="1"/>
</dbReference>
<dbReference type="PRINTS" id="PR00080">
    <property type="entry name" value="SDRFAMILY"/>
</dbReference>
<dbReference type="InterPro" id="IPR002347">
    <property type="entry name" value="SDR_fam"/>
</dbReference>
<dbReference type="InterPro" id="IPR020904">
    <property type="entry name" value="Sc_DH/Rdtase_CS"/>
</dbReference>
<keyword evidence="5" id="KW-1185">Reference proteome</keyword>
<evidence type="ECO:0000313" key="4">
    <source>
        <dbReference type="EMBL" id="QLY34585.1"/>
    </source>
</evidence>
<dbReference type="CDD" id="cd05233">
    <property type="entry name" value="SDR_c"/>
    <property type="match status" value="1"/>
</dbReference>
<dbReference type="PROSITE" id="PS00061">
    <property type="entry name" value="ADH_SHORT"/>
    <property type="match status" value="1"/>
</dbReference>
<evidence type="ECO:0000256" key="3">
    <source>
        <dbReference type="RuleBase" id="RU000363"/>
    </source>
</evidence>
<dbReference type="Pfam" id="PF00106">
    <property type="entry name" value="adh_short"/>
    <property type="match status" value="1"/>
</dbReference>
<dbReference type="FunFam" id="3.40.50.720:FF:000084">
    <property type="entry name" value="Short-chain dehydrogenase reductase"/>
    <property type="match status" value="1"/>
</dbReference>
<dbReference type="PRINTS" id="PR00081">
    <property type="entry name" value="GDHRDH"/>
</dbReference>
<reference evidence="4 5" key="1">
    <citation type="submission" date="2020-07" db="EMBL/GenBank/DDBJ databases">
        <authorList>
            <person name="Zhuang K."/>
            <person name="Ran Y."/>
        </authorList>
    </citation>
    <scope>NUCLEOTIDE SEQUENCE [LARGE SCALE GENOMIC DNA]</scope>
    <source>
        <strain evidence="4 5">WCH-YHL-001</strain>
    </source>
</reference>
<evidence type="ECO:0000256" key="1">
    <source>
        <dbReference type="ARBA" id="ARBA00006484"/>
    </source>
</evidence>
<keyword evidence="2" id="KW-0560">Oxidoreductase</keyword>
<proteinExistence type="inferred from homology"/>
<name>A0A7D6ZUV6_9NOCA</name>
<dbReference type="EMBL" id="CP059399">
    <property type="protein sequence ID" value="QLY34585.1"/>
    <property type="molecule type" value="Genomic_DNA"/>
</dbReference>
<dbReference type="InterPro" id="IPR036291">
    <property type="entry name" value="NAD(P)-bd_dom_sf"/>
</dbReference>
<evidence type="ECO:0000256" key="2">
    <source>
        <dbReference type="ARBA" id="ARBA00023002"/>
    </source>
</evidence>
<evidence type="ECO:0000313" key="5">
    <source>
        <dbReference type="Proteomes" id="UP000515512"/>
    </source>
</evidence>
<dbReference type="SUPFAM" id="SSF51735">
    <property type="entry name" value="NAD(P)-binding Rossmann-fold domains"/>
    <property type="match status" value="1"/>
</dbReference>